<dbReference type="CDD" id="cd06306">
    <property type="entry name" value="PBP1_TorT-like"/>
    <property type="match status" value="1"/>
</dbReference>
<dbReference type="Pfam" id="PF00532">
    <property type="entry name" value="Peripla_BP_1"/>
    <property type="match status" value="1"/>
</dbReference>
<feature type="signal peptide" evidence="4">
    <location>
        <begin position="1"/>
        <end position="17"/>
    </location>
</feature>
<feature type="domain" description="Periplasmic binding protein/LacI sugar binding" evidence="5">
    <location>
        <begin position="43"/>
        <end position="296"/>
    </location>
</feature>
<dbReference type="PANTHER" id="PTHR46847">
    <property type="entry name" value="D-ALLOSE-BINDING PERIPLASMIC PROTEIN-RELATED"/>
    <property type="match status" value="1"/>
</dbReference>
<protein>
    <submittedName>
        <fullName evidence="6">TMAO reductase system periplasmic protein TorT</fullName>
    </submittedName>
</protein>
<dbReference type="PANTHER" id="PTHR46847:SF1">
    <property type="entry name" value="D-ALLOSE-BINDING PERIPLASMIC PROTEIN-RELATED"/>
    <property type="match status" value="1"/>
</dbReference>
<evidence type="ECO:0000313" key="7">
    <source>
        <dbReference type="Proteomes" id="UP000032068"/>
    </source>
</evidence>
<organism evidence="6 7">
    <name type="scientific">Pseudomonas fulva</name>
    <dbReference type="NCBI Taxonomy" id="47880"/>
    <lineage>
        <taxon>Bacteria</taxon>
        <taxon>Pseudomonadati</taxon>
        <taxon>Pseudomonadota</taxon>
        <taxon>Gammaproteobacteria</taxon>
        <taxon>Pseudomonadales</taxon>
        <taxon>Pseudomonadaceae</taxon>
        <taxon>Pseudomonas</taxon>
    </lineage>
</organism>
<dbReference type="InterPro" id="IPR028082">
    <property type="entry name" value="Peripla_BP_I"/>
</dbReference>
<name>A0A0D0KNE1_9PSED</name>
<evidence type="ECO:0000313" key="6">
    <source>
        <dbReference type="EMBL" id="KIP99540.1"/>
    </source>
</evidence>
<dbReference type="GO" id="GO:0030313">
    <property type="term" value="C:cell envelope"/>
    <property type="evidence" value="ECO:0007669"/>
    <property type="project" value="UniProtKB-SubCell"/>
</dbReference>
<dbReference type="OrthoDB" id="9773673at2"/>
<proteinExistence type="inferred from homology"/>
<evidence type="ECO:0000259" key="5">
    <source>
        <dbReference type="Pfam" id="PF00532"/>
    </source>
</evidence>
<dbReference type="Gene3D" id="3.40.50.2300">
    <property type="match status" value="2"/>
</dbReference>
<comment type="subcellular location">
    <subcellularLocation>
        <location evidence="1">Cell envelope</location>
    </subcellularLocation>
</comment>
<sequence length="338" mass="36998">MRCLLLLAMLWSSLSAAAWFSQPVLVDGQLHVYQPTNAASEPWRICVLIPNAKDRYWWGVAWGLQQEAQRLGVRLGIYEAGGYDHPEVQVRQFDHCVSKGADGFLIAGINPSDLCSRIAVQQSAGRPVIDLINGLGCETLSSRSRVDFADMASATVNYLTTLSEGRPIRVGWLPGPADAGWIKDAERGLHAALQGTAITLVHGGYGPLDRSRQAQLARELFKNEPALDYVIGNAEAALFATELVNSARSPTRVLSLYATDRVLQQVREGDILAAPTDSPVIQARIALDLAVRGLQGEVLPAIISPQVEILDARALKRFDLERLAPPERYRMTTQELPN</sequence>
<dbReference type="InterPro" id="IPR001761">
    <property type="entry name" value="Peripla_BP/Lac1_sug-bd_dom"/>
</dbReference>
<comment type="caution">
    <text evidence="6">The sequence shown here is derived from an EMBL/GenBank/DDBJ whole genome shotgun (WGS) entry which is preliminary data.</text>
</comment>
<feature type="chain" id="PRO_5002214688" evidence="4">
    <location>
        <begin position="18"/>
        <end position="338"/>
    </location>
</feature>
<dbReference type="AlphaFoldDB" id="A0A0D0KNE1"/>
<comment type="similarity">
    <text evidence="2">Belongs to the bacterial solute-binding protein 2 family.</text>
</comment>
<dbReference type="RefSeq" id="WP_042554429.1">
    <property type="nucleotide sequence ID" value="NZ_JXQW01000034.1"/>
</dbReference>
<evidence type="ECO:0000256" key="1">
    <source>
        <dbReference type="ARBA" id="ARBA00004196"/>
    </source>
</evidence>
<dbReference type="SUPFAM" id="SSF53822">
    <property type="entry name" value="Periplasmic binding protein-like I"/>
    <property type="match status" value="1"/>
</dbReference>
<keyword evidence="3 4" id="KW-0732">Signal</keyword>
<dbReference type="EMBL" id="JXQW01000034">
    <property type="protein sequence ID" value="KIP99540.1"/>
    <property type="molecule type" value="Genomic_DNA"/>
</dbReference>
<dbReference type="NCBIfam" id="NF008185">
    <property type="entry name" value="PRK10936.1"/>
    <property type="match status" value="1"/>
</dbReference>
<evidence type="ECO:0000256" key="3">
    <source>
        <dbReference type="ARBA" id="ARBA00022729"/>
    </source>
</evidence>
<reference evidence="6 7" key="1">
    <citation type="submission" date="2014-12" db="EMBL/GenBank/DDBJ databases">
        <title>16Stimator: statistical estimation of ribosomal gene copy numbers from draft genome assemblies.</title>
        <authorList>
            <person name="Perisin M.A."/>
            <person name="Vetter M."/>
            <person name="Gilbert J.A."/>
            <person name="Bergelson J."/>
        </authorList>
    </citation>
    <scope>NUCLEOTIDE SEQUENCE [LARGE SCALE GENOMIC DNA]</scope>
    <source>
        <strain evidence="6 7">MEJ086</strain>
    </source>
</reference>
<dbReference type="Proteomes" id="UP000032068">
    <property type="component" value="Unassembled WGS sequence"/>
</dbReference>
<gene>
    <name evidence="6" type="ORF">RU08_13885</name>
</gene>
<evidence type="ECO:0000256" key="2">
    <source>
        <dbReference type="ARBA" id="ARBA00007639"/>
    </source>
</evidence>
<accession>A0A0D0KNE1</accession>
<evidence type="ECO:0000256" key="4">
    <source>
        <dbReference type="SAM" id="SignalP"/>
    </source>
</evidence>